<dbReference type="InParanoid" id="G9MRN2"/>
<dbReference type="OMA" id="IDSMCIM"/>
<feature type="domain" description="Heterokaryon incompatibility" evidence="1">
    <location>
        <begin position="154"/>
        <end position="307"/>
    </location>
</feature>
<protein>
    <recommendedName>
        <fullName evidence="1">Heterokaryon incompatibility domain-containing protein</fullName>
    </recommendedName>
</protein>
<dbReference type="STRING" id="413071.G9MRN2"/>
<keyword evidence="3" id="KW-1185">Reference proteome</keyword>
<accession>G9MRN2</accession>
<evidence type="ECO:0000259" key="1">
    <source>
        <dbReference type="Pfam" id="PF06985"/>
    </source>
</evidence>
<name>G9MRN2_HYPVG</name>
<comment type="caution">
    <text evidence="2">The sequence shown here is derived from an EMBL/GenBank/DDBJ whole genome shotgun (WGS) entry which is preliminary data.</text>
</comment>
<dbReference type="OrthoDB" id="4892393at2759"/>
<sequence length="608" mass="68129">MCSLIAHVFPHILDAYDPRSPVQWVMWGDKDDQLLDLGFQIRKHDFIQDLRIQTSAKAAVSLHDTPSTWSFEALQTTQAWMKNCTSTTTTHRQCARPPMKKQLPLRLVDVMPDQPPHTYSSNGMTRKEFQALDIDAALPVRIVSTKSLPLDVHYMTLSHRWGNSPSIILNSKTAPTLLSGNIPLELLGSSNAKLFRHAMYVTKCLGIRYLWIDSMCIMQDDDSEKAKEIALMGEIYYNSSLNISATDSTSGADGLIFQRDVLKTTPCQITLQLPGSDEALDLVAFHNKVLVESDEGELNRRGWVMQERILSPRVLHFTRHQVFWECNSLLASDIRPVGEPIDPASSGDMRGVLSASYPAELPDDTMKAVWYDVVRQYSATSLSFPADRLLAVSALAERFSIVGLQPPDEYVAGIWTAHLPLALVWRRIPQTETVSIPQQNISQERIAPTWSWASLTCAIESAEMSNLHPNIVVELSDVERRSANLFDGVTSCRLRVRGRICKVEQGAEVVGLEMDWDKSEADERGGAPSLFLLYVAHRPSGSQRDIRGLMLQRTAERGQYIRVGAFSTSNFDIEGTYVAEAFTGSIYNLEEGDFLEFDKSQGYSIEII</sequence>
<dbReference type="InterPro" id="IPR010730">
    <property type="entry name" value="HET"/>
</dbReference>
<reference evidence="2 3" key="1">
    <citation type="journal article" date="2011" name="Genome Biol.">
        <title>Comparative genome sequence analysis underscores mycoparasitism as the ancestral life style of Trichoderma.</title>
        <authorList>
            <person name="Kubicek C.P."/>
            <person name="Herrera-Estrella A."/>
            <person name="Seidl-Seiboth V."/>
            <person name="Martinez D.A."/>
            <person name="Druzhinina I.S."/>
            <person name="Thon M."/>
            <person name="Zeilinger S."/>
            <person name="Casas-Flores S."/>
            <person name="Horwitz B.A."/>
            <person name="Mukherjee P.K."/>
            <person name="Mukherjee M."/>
            <person name="Kredics L."/>
            <person name="Alcaraz L.D."/>
            <person name="Aerts A."/>
            <person name="Antal Z."/>
            <person name="Atanasova L."/>
            <person name="Cervantes-Badillo M.G."/>
            <person name="Challacombe J."/>
            <person name="Chertkov O."/>
            <person name="McCluskey K."/>
            <person name="Coulpier F."/>
            <person name="Deshpande N."/>
            <person name="von Doehren H."/>
            <person name="Ebbole D.J."/>
            <person name="Esquivel-Naranjo E.U."/>
            <person name="Fekete E."/>
            <person name="Flipphi M."/>
            <person name="Glaser F."/>
            <person name="Gomez-Rodriguez E.Y."/>
            <person name="Gruber S."/>
            <person name="Han C."/>
            <person name="Henrissat B."/>
            <person name="Hermosa R."/>
            <person name="Hernandez-Onate M."/>
            <person name="Karaffa L."/>
            <person name="Kosti I."/>
            <person name="Le Crom S."/>
            <person name="Lindquist E."/>
            <person name="Lucas S."/>
            <person name="Luebeck M."/>
            <person name="Luebeck P.S."/>
            <person name="Margeot A."/>
            <person name="Metz B."/>
            <person name="Misra M."/>
            <person name="Nevalainen H."/>
            <person name="Omann M."/>
            <person name="Packer N."/>
            <person name="Perrone G."/>
            <person name="Uresti-Rivera E.E."/>
            <person name="Salamov A."/>
            <person name="Schmoll M."/>
            <person name="Seiboth B."/>
            <person name="Shapiro H."/>
            <person name="Sukno S."/>
            <person name="Tamayo-Ramos J.A."/>
            <person name="Tisch D."/>
            <person name="Wiest A."/>
            <person name="Wilkinson H.H."/>
            <person name="Zhang M."/>
            <person name="Coutinho P.M."/>
            <person name="Kenerley C.M."/>
            <person name="Monte E."/>
            <person name="Baker S.E."/>
            <person name="Grigoriev I.V."/>
        </authorList>
    </citation>
    <scope>NUCLEOTIDE SEQUENCE [LARGE SCALE GENOMIC DNA]</scope>
    <source>
        <strain evidence="3">Gv29-8 / FGSC 10586</strain>
    </source>
</reference>
<organism evidence="2 3">
    <name type="scientific">Hypocrea virens (strain Gv29-8 / FGSC 10586)</name>
    <name type="common">Gliocladium virens</name>
    <name type="synonym">Trichoderma virens</name>
    <dbReference type="NCBI Taxonomy" id="413071"/>
    <lineage>
        <taxon>Eukaryota</taxon>
        <taxon>Fungi</taxon>
        <taxon>Dikarya</taxon>
        <taxon>Ascomycota</taxon>
        <taxon>Pezizomycotina</taxon>
        <taxon>Sordariomycetes</taxon>
        <taxon>Hypocreomycetidae</taxon>
        <taxon>Hypocreales</taxon>
        <taxon>Hypocreaceae</taxon>
        <taxon>Trichoderma</taxon>
    </lineage>
</organism>
<dbReference type="GeneID" id="25790124"/>
<dbReference type="Pfam" id="PF06985">
    <property type="entry name" value="HET"/>
    <property type="match status" value="1"/>
</dbReference>
<dbReference type="HOGENOM" id="CLU_002639_5_3_1"/>
<evidence type="ECO:0000313" key="2">
    <source>
        <dbReference type="EMBL" id="EHK22753.1"/>
    </source>
</evidence>
<dbReference type="VEuPathDB" id="FungiDB:TRIVIDRAFT_201037"/>
<dbReference type="PANTHER" id="PTHR33112">
    <property type="entry name" value="DOMAIN PROTEIN, PUTATIVE-RELATED"/>
    <property type="match status" value="1"/>
</dbReference>
<dbReference type="Proteomes" id="UP000007115">
    <property type="component" value="Unassembled WGS sequence"/>
</dbReference>
<dbReference type="EMBL" id="ABDF02000006">
    <property type="protein sequence ID" value="EHK22753.1"/>
    <property type="molecule type" value="Genomic_DNA"/>
</dbReference>
<dbReference type="AlphaFoldDB" id="G9MRN2"/>
<dbReference type="RefSeq" id="XP_013956967.1">
    <property type="nucleotide sequence ID" value="XM_014101492.1"/>
</dbReference>
<proteinExistence type="predicted"/>
<dbReference type="eggNOG" id="ENOG502RK95">
    <property type="taxonomic scope" value="Eukaryota"/>
</dbReference>
<gene>
    <name evidence="2" type="ORF">TRIVIDRAFT_201037</name>
</gene>
<evidence type="ECO:0000313" key="3">
    <source>
        <dbReference type="Proteomes" id="UP000007115"/>
    </source>
</evidence>
<dbReference type="PANTHER" id="PTHR33112:SF16">
    <property type="entry name" value="HETEROKARYON INCOMPATIBILITY DOMAIN-CONTAINING PROTEIN"/>
    <property type="match status" value="1"/>
</dbReference>